<name>A0ABY5H9A4_9PSED</name>
<feature type="domain" description="GCVT N-terminal" evidence="1">
    <location>
        <begin position="34"/>
        <end position="225"/>
    </location>
</feature>
<dbReference type="SUPFAM" id="SSF103025">
    <property type="entry name" value="Folate-binding domain"/>
    <property type="match status" value="1"/>
</dbReference>
<dbReference type="InterPro" id="IPR027266">
    <property type="entry name" value="TrmE/GcvT-like"/>
</dbReference>
<evidence type="ECO:0000313" key="2">
    <source>
        <dbReference type="EMBL" id="UTW08907.1"/>
    </source>
</evidence>
<dbReference type="Pfam" id="PF01571">
    <property type="entry name" value="GCV_T"/>
    <property type="match status" value="1"/>
</dbReference>
<dbReference type="Gene3D" id="3.30.1360.120">
    <property type="entry name" value="Probable tRNA modification gtpase trme, domain 1"/>
    <property type="match status" value="1"/>
</dbReference>
<dbReference type="InterPro" id="IPR006222">
    <property type="entry name" value="GCVT_N"/>
</dbReference>
<dbReference type="EMBL" id="CP073346">
    <property type="protein sequence ID" value="UTW08907.1"/>
    <property type="molecule type" value="Genomic_DNA"/>
</dbReference>
<evidence type="ECO:0000313" key="3">
    <source>
        <dbReference type="Proteomes" id="UP001059672"/>
    </source>
</evidence>
<accession>A0ABY5H9A4</accession>
<dbReference type="Proteomes" id="UP001059672">
    <property type="component" value="Chromosome"/>
</dbReference>
<sequence>MTSLTAEDFIERSPLYPLHAGARLAALGNSAVVARYSEQEERAQLERCALIDLTNLPRVGFRGADSAAYLSARDFQLPDAANQSLTQADSSLIARLSQTEYLLLGSLHDVGARIAALEADWRLGDSANYLLPRQDSHAWLQLTGQYIAEVMAKLCGVDLRPKAFPMGAVAQTSAARINVIVINQSAGDLPSFQILCDRASVNYFWDAMLDAMQEFGGAPVGVDALLD</sequence>
<proteinExistence type="predicted"/>
<keyword evidence="3" id="KW-1185">Reference proteome</keyword>
<gene>
    <name evidence="2" type="ORF">KDW96_06245</name>
</gene>
<reference evidence="2" key="1">
    <citation type="submission" date="2021-04" db="EMBL/GenBank/DDBJ databases">
        <title>Oceanospirillales bacteria with DddD are important DMSP degraders in coastal seawater.</title>
        <authorList>
            <person name="Liu J."/>
        </authorList>
    </citation>
    <scope>NUCLEOTIDE SEQUENCE</scope>
    <source>
        <strain evidence="2">D13-4</strain>
    </source>
</reference>
<protein>
    <submittedName>
        <fullName evidence="2">Sarcosine oxidase</fullName>
    </submittedName>
</protein>
<evidence type="ECO:0000259" key="1">
    <source>
        <dbReference type="Pfam" id="PF01571"/>
    </source>
</evidence>
<organism evidence="2 3">
    <name type="scientific">Pseudomonas benzenivorans</name>
    <dbReference type="NCBI Taxonomy" id="556533"/>
    <lineage>
        <taxon>Bacteria</taxon>
        <taxon>Pseudomonadati</taxon>
        <taxon>Pseudomonadota</taxon>
        <taxon>Gammaproteobacteria</taxon>
        <taxon>Pseudomonadales</taxon>
        <taxon>Pseudomonadaceae</taxon>
        <taxon>Pseudomonas</taxon>
    </lineage>
</organism>
<dbReference type="RefSeq" id="WP_255839583.1">
    <property type="nucleotide sequence ID" value="NZ_CP073346.1"/>
</dbReference>